<proteinExistence type="predicted"/>
<dbReference type="Proteomes" id="UP000763484">
    <property type="component" value="Unassembled WGS sequence"/>
</dbReference>
<evidence type="ECO:0000313" key="1">
    <source>
        <dbReference type="EMBL" id="MBE5728144.1"/>
    </source>
</evidence>
<gene>
    <name evidence="1" type="ORF">IHE50_01880</name>
</gene>
<dbReference type="AlphaFoldDB" id="A0A8T3UZ94"/>
<sequence>MEKKTRVLITDFKLGREFGGAEFVAKTLYDGLKKYYDVSYFGFDIGVNQQSKAGESSSRIISKVYGSKLFRYFMKNLFYRSKAWRGTVFYLNEFRRKFSLKEGFIDTDIVISNSPYDYSILSGRNKFKVNVSKGIIFVKHGVYADFGNPYPDKLIKDKPFKIVALNSSDYTKLSAVYSKKN</sequence>
<evidence type="ECO:0000313" key="2">
    <source>
        <dbReference type="Proteomes" id="UP000763484"/>
    </source>
</evidence>
<protein>
    <submittedName>
        <fullName evidence="1">Uncharacterized protein</fullName>
    </submittedName>
</protein>
<comment type="caution">
    <text evidence="1">The sequence shown here is derived from an EMBL/GenBank/DDBJ whole genome shotgun (WGS) entry which is preliminary data.</text>
</comment>
<organism evidence="1 2">
    <name type="scientific">Candidatus Acidifodinimicrobium mancum</name>
    <dbReference type="NCBI Taxonomy" id="2898728"/>
    <lineage>
        <taxon>Archaea</taxon>
        <taxon>Candidatus Parvarchaeota</taxon>
        <taxon>Candidatus Acidifodinimicrobiaceae</taxon>
        <taxon>Candidatus Acidifodinimicrobium</taxon>
    </lineage>
</organism>
<reference evidence="1 2" key="1">
    <citation type="submission" date="2020-09" db="EMBL/GenBank/DDBJ databases">
        <title>Genomic characterization of a novel Parvarchaeota family in acid mine drainage sediments.</title>
        <authorList>
            <person name="Luo Z.-H."/>
        </authorList>
    </citation>
    <scope>NUCLEOTIDE SEQUENCE [LARGE SCALE GENOMIC DNA]</scope>
    <source>
        <strain evidence="1">TL1-5_bins.178</strain>
    </source>
</reference>
<dbReference type="EMBL" id="JADFAQ010000024">
    <property type="protein sequence ID" value="MBE5728144.1"/>
    <property type="molecule type" value="Genomic_DNA"/>
</dbReference>
<name>A0A8T3UZ94_9ARCH</name>
<accession>A0A8T3UZ94</accession>
<feature type="non-terminal residue" evidence="1">
    <location>
        <position position="181"/>
    </location>
</feature>